<comment type="caution">
    <text evidence="1">The sequence shown here is derived from an EMBL/GenBank/DDBJ whole genome shotgun (WGS) entry which is preliminary data.</text>
</comment>
<gene>
    <name evidence="1" type="ORF">H0235_005284</name>
</gene>
<evidence type="ECO:0000313" key="2">
    <source>
        <dbReference type="Proteomes" id="UP000600918"/>
    </source>
</evidence>
<keyword evidence="2" id="KW-1185">Reference proteome</keyword>
<accession>A0A834P8N8</accession>
<proteinExistence type="predicted"/>
<organism evidence="1 2">
    <name type="scientific">Vespula pensylvanica</name>
    <name type="common">Western yellow jacket</name>
    <name type="synonym">Wasp</name>
    <dbReference type="NCBI Taxonomy" id="30213"/>
    <lineage>
        <taxon>Eukaryota</taxon>
        <taxon>Metazoa</taxon>
        <taxon>Ecdysozoa</taxon>
        <taxon>Arthropoda</taxon>
        <taxon>Hexapoda</taxon>
        <taxon>Insecta</taxon>
        <taxon>Pterygota</taxon>
        <taxon>Neoptera</taxon>
        <taxon>Endopterygota</taxon>
        <taxon>Hymenoptera</taxon>
        <taxon>Apocrita</taxon>
        <taxon>Aculeata</taxon>
        <taxon>Vespoidea</taxon>
        <taxon>Vespidae</taxon>
        <taxon>Vespinae</taxon>
        <taxon>Vespula</taxon>
    </lineage>
</organism>
<protein>
    <submittedName>
        <fullName evidence="1">Uncharacterized protein</fullName>
    </submittedName>
</protein>
<dbReference type="Proteomes" id="UP000600918">
    <property type="component" value="Unassembled WGS sequence"/>
</dbReference>
<dbReference type="EMBL" id="JACSDY010000003">
    <property type="protein sequence ID" value="KAF7432360.1"/>
    <property type="molecule type" value="Genomic_DNA"/>
</dbReference>
<name>A0A834P8N8_VESPE</name>
<evidence type="ECO:0000313" key="1">
    <source>
        <dbReference type="EMBL" id="KAF7432360.1"/>
    </source>
</evidence>
<reference evidence="1" key="1">
    <citation type="journal article" date="2020" name="G3 (Bethesda)">
        <title>High-Quality Assemblies for Three Invasive Social Wasps from the &lt;i&gt;Vespula&lt;/i&gt; Genus.</title>
        <authorList>
            <person name="Harrop T.W.R."/>
            <person name="Guhlin J."/>
            <person name="McLaughlin G.M."/>
            <person name="Permina E."/>
            <person name="Stockwell P."/>
            <person name="Gilligan J."/>
            <person name="Le Lec M.F."/>
            <person name="Gruber M.A.M."/>
            <person name="Quinn O."/>
            <person name="Lovegrove M."/>
            <person name="Duncan E.J."/>
            <person name="Remnant E.J."/>
            <person name="Van Eeckhoven J."/>
            <person name="Graham B."/>
            <person name="Knapp R.A."/>
            <person name="Langford K.W."/>
            <person name="Kronenberg Z."/>
            <person name="Press M.O."/>
            <person name="Eacker S.M."/>
            <person name="Wilson-Rankin E.E."/>
            <person name="Purcell J."/>
            <person name="Lester P.J."/>
            <person name="Dearden P.K."/>
        </authorList>
    </citation>
    <scope>NUCLEOTIDE SEQUENCE</scope>
    <source>
        <strain evidence="1">Volc-1</strain>
    </source>
</reference>
<sequence>MVDSRRVHSYDDVDDGGGGDSNTTLEISQLFKKFIDNYPYEYSLNANTYDCKAYFLLGSTEKEILHDLKKVPTFISSTEILVIVNDYIKINSSVFNVTIYGNANANVISKSGIWSLSENYLFPRIFHRVDK</sequence>
<dbReference type="AlphaFoldDB" id="A0A834P8N8"/>